<dbReference type="HOGENOM" id="CLU_116644_0_1_9"/>
<dbReference type="Proteomes" id="UP000028185">
    <property type="component" value="Chromosome"/>
</dbReference>
<dbReference type="Pfam" id="PF03960">
    <property type="entry name" value="ArsC"/>
    <property type="match status" value="1"/>
</dbReference>
<dbReference type="RefSeq" id="WP_009910389.1">
    <property type="nucleotide sequence ID" value="NZ_ALLE01000027.1"/>
</dbReference>
<dbReference type="EMBL" id="CP008921">
    <property type="protein sequence ID" value="AIG43899.1"/>
    <property type="molecule type" value="Genomic_DNA"/>
</dbReference>
<dbReference type="Gene3D" id="3.40.30.10">
    <property type="entry name" value="Glutaredoxin"/>
    <property type="match status" value="1"/>
</dbReference>
<sequence length="118" mass="13912">MEKLTVYYNPNCSKCKKLRILLSSQDMEVKWVNYLETPLRGAELTALLEKMGSQPSAVTRLKEEERLALSEEEIFERLVEEPATLNRPIIEREQTAFLCRPLEIIKEKMPEYDWSDYL</sequence>
<accession>A0A075SI01</accession>
<protein>
    <submittedName>
        <fullName evidence="2">ArsC family transcriptional regulator</fullName>
    </submittedName>
</protein>
<proteinExistence type="inferred from homology"/>
<gene>
    <name evidence="2" type="ORF">ID09_07675</name>
</gene>
<reference evidence="2 3" key="1">
    <citation type="journal article" date="2014" name="Genome Announc.">
        <title>Whole-Genome Sequence of Streptococcus suis Serotype 4 Reference Strain 6407.</title>
        <authorList>
            <person name="Wang K."/>
            <person name="Chen J."/>
            <person name="Yao H."/>
            <person name="Lu C."/>
        </authorList>
    </citation>
    <scope>NUCLEOTIDE SEQUENCE [LARGE SCALE GENOMIC DNA]</scope>
    <source>
        <strain evidence="2">6407</strain>
    </source>
</reference>
<dbReference type="InterPro" id="IPR006660">
    <property type="entry name" value="Arsenate_reductase-like"/>
</dbReference>
<dbReference type="SUPFAM" id="SSF52833">
    <property type="entry name" value="Thioredoxin-like"/>
    <property type="match status" value="1"/>
</dbReference>
<name>A0A075SI01_STRSU</name>
<organism evidence="2 3">
    <name type="scientific">Streptococcus suis 6407</name>
    <dbReference type="NCBI Taxonomy" id="1214179"/>
    <lineage>
        <taxon>Bacteria</taxon>
        <taxon>Bacillati</taxon>
        <taxon>Bacillota</taxon>
        <taxon>Bacilli</taxon>
        <taxon>Lactobacillales</taxon>
        <taxon>Streptococcaceae</taxon>
        <taxon>Streptococcus</taxon>
    </lineage>
</organism>
<dbReference type="PATRIC" id="fig|1214179.4.peg.1509"/>
<evidence type="ECO:0000313" key="3">
    <source>
        <dbReference type="Proteomes" id="UP000028185"/>
    </source>
</evidence>
<evidence type="ECO:0000313" key="2">
    <source>
        <dbReference type="EMBL" id="AIG43899.1"/>
    </source>
</evidence>
<dbReference type="AlphaFoldDB" id="A0A075SI01"/>
<dbReference type="PROSITE" id="PS51353">
    <property type="entry name" value="ARSC"/>
    <property type="match status" value="1"/>
</dbReference>
<comment type="similarity">
    <text evidence="1">Belongs to the ArsC family.</text>
</comment>
<dbReference type="PANTHER" id="PTHR30041:SF4">
    <property type="entry name" value="ARSENATE REDUCTASE"/>
    <property type="match status" value="1"/>
</dbReference>
<evidence type="ECO:0000256" key="1">
    <source>
        <dbReference type="PROSITE-ProRule" id="PRU01282"/>
    </source>
</evidence>
<dbReference type="PANTHER" id="PTHR30041">
    <property type="entry name" value="ARSENATE REDUCTASE"/>
    <property type="match status" value="1"/>
</dbReference>
<dbReference type="InterPro" id="IPR036249">
    <property type="entry name" value="Thioredoxin-like_sf"/>
</dbReference>